<sequence length="70" mass="8249">TSLPPPVHRVSLKRSLKSQPTIPKQKAFLFFKTRPSLLRNKMAEGVYCYQLLGLPDHELHLRFFFWKPVI</sequence>
<evidence type="ECO:0000313" key="1">
    <source>
        <dbReference type="EMBL" id="KAI3935230.1"/>
    </source>
</evidence>
<proteinExistence type="predicted"/>
<evidence type="ECO:0000313" key="2">
    <source>
        <dbReference type="Proteomes" id="UP001202328"/>
    </source>
</evidence>
<accession>A0AAD4T3S5</accession>
<protein>
    <submittedName>
        <fullName evidence="1">Uncharacterized protein</fullName>
    </submittedName>
</protein>
<gene>
    <name evidence="1" type="ORF">MKW98_018419</name>
</gene>
<name>A0AAD4T3S5_9MAGN</name>
<reference evidence="1" key="1">
    <citation type="submission" date="2022-04" db="EMBL/GenBank/DDBJ databases">
        <title>A functionally conserved STORR gene fusion in Papaver species that diverged 16.8 million years ago.</title>
        <authorList>
            <person name="Catania T."/>
        </authorList>
    </citation>
    <scope>NUCLEOTIDE SEQUENCE</scope>
    <source>
        <strain evidence="1">S-188037</strain>
    </source>
</reference>
<organism evidence="1 2">
    <name type="scientific">Papaver atlanticum</name>
    <dbReference type="NCBI Taxonomy" id="357466"/>
    <lineage>
        <taxon>Eukaryota</taxon>
        <taxon>Viridiplantae</taxon>
        <taxon>Streptophyta</taxon>
        <taxon>Embryophyta</taxon>
        <taxon>Tracheophyta</taxon>
        <taxon>Spermatophyta</taxon>
        <taxon>Magnoliopsida</taxon>
        <taxon>Ranunculales</taxon>
        <taxon>Papaveraceae</taxon>
        <taxon>Papaveroideae</taxon>
        <taxon>Papaver</taxon>
    </lineage>
</organism>
<dbReference type="AlphaFoldDB" id="A0AAD4T3S5"/>
<dbReference type="EMBL" id="JAJJMB010006306">
    <property type="protein sequence ID" value="KAI3935230.1"/>
    <property type="molecule type" value="Genomic_DNA"/>
</dbReference>
<keyword evidence="2" id="KW-1185">Reference proteome</keyword>
<comment type="caution">
    <text evidence="1">The sequence shown here is derived from an EMBL/GenBank/DDBJ whole genome shotgun (WGS) entry which is preliminary data.</text>
</comment>
<feature type="non-terminal residue" evidence="1">
    <location>
        <position position="1"/>
    </location>
</feature>
<dbReference type="Proteomes" id="UP001202328">
    <property type="component" value="Unassembled WGS sequence"/>
</dbReference>